<evidence type="ECO:0000256" key="3">
    <source>
        <dbReference type="ARBA" id="ARBA00022777"/>
    </source>
</evidence>
<keyword evidence="1" id="KW-0808">Transferase</keyword>
<dbReference type="Proteomes" id="UP001169027">
    <property type="component" value="Unassembled WGS sequence"/>
</dbReference>
<evidence type="ECO:0000256" key="4">
    <source>
        <dbReference type="ARBA" id="ARBA00022840"/>
    </source>
</evidence>
<keyword evidence="9" id="KW-1185">Reference proteome</keyword>
<gene>
    <name evidence="8" type="ORF">Q2T77_15045</name>
</gene>
<feature type="compositionally biased region" description="Polar residues" evidence="6">
    <location>
        <begin position="433"/>
        <end position="443"/>
    </location>
</feature>
<feature type="binding site" evidence="5">
    <location>
        <position position="77"/>
    </location>
    <ligand>
        <name>ATP</name>
        <dbReference type="ChEBI" id="CHEBI:30616"/>
    </ligand>
</feature>
<keyword evidence="2 5" id="KW-0547">Nucleotide-binding</keyword>
<feature type="compositionally biased region" description="Low complexity" evidence="6">
    <location>
        <begin position="402"/>
        <end position="412"/>
    </location>
</feature>
<dbReference type="InterPro" id="IPR000719">
    <property type="entry name" value="Prot_kinase_dom"/>
</dbReference>
<evidence type="ECO:0000313" key="8">
    <source>
        <dbReference type="EMBL" id="MDO1533611.1"/>
    </source>
</evidence>
<dbReference type="Gene3D" id="3.30.200.20">
    <property type="entry name" value="Phosphorylase Kinase, domain 1"/>
    <property type="match status" value="1"/>
</dbReference>
<dbReference type="PROSITE" id="PS50011">
    <property type="entry name" value="PROTEIN_KINASE_DOM"/>
    <property type="match status" value="1"/>
</dbReference>
<dbReference type="GO" id="GO:0016301">
    <property type="term" value="F:kinase activity"/>
    <property type="evidence" value="ECO:0007669"/>
    <property type="project" value="UniProtKB-KW"/>
</dbReference>
<feature type="region of interest" description="Disordered" evidence="6">
    <location>
        <begin position="381"/>
        <end position="452"/>
    </location>
</feature>
<evidence type="ECO:0000259" key="7">
    <source>
        <dbReference type="PROSITE" id="PS50011"/>
    </source>
</evidence>
<feature type="domain" description="Protein kinase" evidence="7">
    <location>
        <begin position="48"/>
        <end position="337"/>
    </location>
</feature>
<keyword evidence="4 5" id="KW-0067">ATP-binding</keyword>
<dbReference type="EMBL" id="JAUKVY010000009">
    <property type="protein sequence ID" value="MDO1533611.1"/>
    <property type="molecule type" value="Genomic_DNA"/>
</dbReference>
<dbReference type="InterPro" id="IPR011009">
    <property type="entry name" value="Kinase-like_dom_sf"/>
</dbReference>
<dbReference type="Gene3D" id="1.10.510.10">
    <property type="entry name" value="Transferase(Phosphotransferase) domain 1"/>
    <property type="match status" value="1"/>
</dbReference>
<keyword evidence="3 8" id="KW-0418">Kinase</keyword>
<dbReference type="Pfam" id="PF00069">
    <property type="entry name" value="Pkinase"/>
    <property type="match status" value="1"/>
</dbReference>
<proteinExistence type="predicted"/>
<accession>A0ABT8S3W0</accession>
<dbReference type="PROSITE" id="PS00107">
    <property type="entry name" value="PROTEIN_KINASE_ATP"/>
    <property type="match status" value="1"/>
</dbReference>
<evidence type="ECO:0000256" key="5">
    <source>
        <dbReference type="PROSITE-ProRule" id="PRU10141"/>
    </source>
</evidence>
<evidence type="ECO:0000256" key="1">
    <source>
        <dbReference type="ARBA" id="ARBA00022679"/>
    </source>
</evidence>
<dbReference type="CDD" id="cd14014">
    <property type="entry name" value="STKc_PknB_like"/>
    <property type="match status" value="1"/>
</dbReference>
<dbReference type="PANTHER" id="PTHR43289:SF34">
    <property type="entry name" value="SERINE_THREONINE-PROTEIN KINASE YBDM-RELATED"/>
    <property type="match status" value="1"/>
</dbReference>
<sequence length="475" mass="50963">MKTQSMAAEKTVPYIRPANAADSAPNDSHAGYLGAIHALPEGTEIEGFRILRQIGEGGFGIVYLAWDLALERHVAIKEYMPSSLAVRGAVSLEVSMRSEQHRETFAAGLKSFVNEARLLARFDHPALVKVLRYWAANGTAYMAMPYYEGPTLKTALAQLGTRPPESLLREWLHPLLDALSVMHREQCYHRDISPDNILLTAAGPLLLDFGAARHVINDRTQVLTTMLKPGFAPVEQYGGTMLQGAWTDLYALAGVLHYAITGRPPIASVVRVVKDPVQPLALTHAGRYSDAFLHAIDAALAVRPESRPQDVAEFQALLDAEPKQGASRRPSTRHALISLLVCAAAGGALWLGGRASNVAGPVPSEVPVVIERGPVDPVAPSTPAPVPVVDAPAATPDPQPPARAATRKAAPALSTRGAADTIRDSEKNRTVSEDQPTAASYTPSGRPPRCSDLVLKSSLEPLNPEEAAFLKSRCK</sequence>
<dbReference type="InterPro" id="IPR008266">
    <property type="entry name" value="Tyr_kinase_AS"/>
</dbReference>
<evidence type="ECO:0000313" key="9">
    <source>
        <dbReference type="Proteomes" id="UP001169027"/>
    </source>
</evidence>
<organism evidence="8 9">
    <name type="scientific">Variovorax ginsengisoli</name>
    <dbReference type="NCBI Taxonomy" id="363844"/>
    <lineage>
        <taxon>Bacteria</taxon>
        <taxon>Pseudomonadati</taxon>
        <taxon>Pseudomonadota</taxon>
        <taxon>Betaproteobacteria</taxon>
        <taxon>Burkholderiales</taxon>
        <taxon>Comamonadaceae</taxon>
        <taxon>Variovorax</taxon>
    </lineage>
</organism>
<dbReference type="PROSITE" id="PS00109">
    <property type="entry name" value="PROTEIN_KINASE_TYR"/>
    <property type="match status" value="1"/>
</dbReference>
<dbReference type="PANTHER" id="PTHR43289">
    <property type="entry name" value="MITOGEN-ACTIVATED PROTEIN KINASE KINASE KINASE 20-RELATED"/>
    <property type="match status" value="1"/>
</dbReference>
<protein>
    <submittedName>
        <fullName evidence="8">Protein kinase</fullName>
    </submittedName>
</protein>
<evidence type="ECO:0000256" key="6">
    <source>
        <dbReference type="SAM" id="MobiDB-lite"/>
    </source>
</evidence>
<feature type="compositionally biased region" description="Basic and acidic residues" evidence="6">
    <location>
        <begin position="421"/>
        <end position="432"/>
    </location>
</feature>
<evidence type="ECO:0000256" key="2">
    <source>
        <dbReference type="ARBA" id="ARBA00022741"/>
    </source>
</evidence>
<dbReference type="InterPro" id="IPR017441">
    <property type="entry name" value="Protein_kinase_ATP_BS"/>
</dbReference>
<dbReference type="SUPFAM" id="SSF56112">
    <property type="entry name" value="Protein kinase-like (PK-like)"/>
    <property type="match status" value="1"/>
</dbReference>
<dbReference type="RefSeq" id="WP_301810426.1">
    <property type="nucleotide sequence ID" value="NZ_JAUJZH010000009.1"/>
</dbReference>
<name>A0ABT8S3W0_9BURK</name>
<reference evidence="8" key="1">
    <citation type="submission" date="2023-06" db="EMBL/GenBank/DDBJ databases">
        <authorList>
            <person name="Jiang Y."/>
            <person name="Liu Q."/>
        </authorList>
    </citation>
    <scope>NUCLEOTIDE SEQUENCE</scope>
    <source>
        <strain evidence="8">CGMCC 1.12090</strain>
    </source>
</reference>
<comment type="caution">
    <text evidence="8">The sequence shown here is derived from an EMBL/GenBank/DDBJ whole genome shotgun (WGS) entry which is preliminary data.</text>
</comment>